<evidence type="ECO:0000256" key="1">
    <source>
        <dbReference type="SAM" id="MobiDB-lite"/>
    </source>
</evidence>
<name>A0A392R8X5_9FABA</name>
<sequence>DNEENEKPLQKNSGGSVMEREVQESESTSNSLKKRRSNTELAERLIPEHELRRLRNIALRMVERFSVGVAGLIKFLRFNLL</sequence>
<organism evidence="2 3">
    <name type="scientific">Trifolium medium</name>
    <dbReference type="NCBI Taxonomy" id="97028"/>
    <lineage>
        <taxon>Eukaryota</taxon>
        <taxon>Viridiplantae</taxon>
        <taxon>Streptophyta</taxon>
        <taxon>Embryophyta</taxon>
        <taxon>Tracheophyta</taxon>
        <taxon>Spermatophyta</taxon>
        <taxon>Magnoliopsida</taxon>
        <taxon>eudicotyledons</taxon>
        <taxon>Gunneridae</taxon>
        <taxon>Pentapetalae</taxon>
        <taxon>rosids</taxon>
        <taxon>fabids</taxon>
        <taxon>Fabales</taxon>
        <taxon>Fabaceae</taxon>
        <taxon>Papilionoideae</taxon>
        <taxon>50 kb inversion clade</taxon>
        <taxon>NPAAA clade</taxon>
        <taxon>Hologalegina</taxon>
        <taxon>IRL clade</taxon>
        <taxon>Trifolieae</taxon>
        <taxon>Trifolium</taxon>
    </lineage>
</organism>
<proteinExistence type="predicted"/>
<keyword evidence="3" id="KW-1185">Reference proteome</keyword>
<accession>A0A392R8X5</accession>
<dbReference type="Proteomes" id="UP000265520">
    <property type="component" value="Unassembled WGS sequence"/>
</dbReference>
<feature type="region of interest" description="Disordered" evidence="1">
    <location>
        <begin position="1"/>
        <end position="41"/>
    </location>
</feature>
<dbReference type="EMBL" id="LXQA010196724">
    <property type="protein sequence ID" value="MCI32562.1"/>
    <property type="molecule type" value="Genomic_DNA"/>
</dbReference>
<evidence type="ECO:0000313" key="3">
    <source>
        <dbReference type="Proteomes" id="UP000265520"/>
    </source>
</evidence>
<dbReference type="AlphaFoldDB" id="A0A392R8X5"/>
<reference evidence="2 3" key="1">
    <citation type="journal article" date="2018" name="Front. Plant Sci.">
        <title>Red Clover (Trifolium pratense) and Zigzag Clover (T. medium) - A Picture of Genomic Similarities and Differences.</title>
        <authorList>
            <person name="Dluhosova J."/>
            <person name="Istvanek J."/>
            <person name="Nedelnik J."/>
            <person name="Repkova J."/>
        </authorList>
    </citation>
    <scope>NUCLEOTIDE SEQUENCE [LARGE SCALE GENOMIC DNA]</scope>
    <source>
        <strain evidence="3">cv. 10/8</strain>
        <tissue evidence="2">Leaf</tissue>
    </source>
</reference>
<feature type="non-terminal residue" evidence="2">
    <location>
        <position position="1"/>
    </location>
</feature>
<comment type="caution">
    <text evidence="2">The sequence shown here is derived from an EMBL/GenBank/DDBJ whole genome shotgun (WGS) entry which is preliminary data.</text>
</comment>
<evidence type="ECO:0000313" key="2">
    <source>
        <dbReference type="EMBL" id="MCI32562.1"/>
    </source>
</evidence>
<protein>
    <submittedName>
        <fullName evidence="2">Chloroplastic-like group IIA intron splicing facilitator</fullName>
    </submittedName>
</protein>